<keyword evidence="1" id="KW-0812">Transmembrane</keyword>
<evidence type="ECO:0000313" key="3">
    <source>
        <dbReference type="Proteomes" id="UP001408789"/>
    </source>
</evidence>
<dbReference type="PANTHER" id="PTHR48463">
    <property type="entry name" value="DUF223 DOMAIN-CONTAINING PROTEIN"/>
    <property type="match status" value="1"/>
</dbReference>
<feature type="transmembrane region" description="Helical" evidence="1">
    <location>
        <begin position="137"/>
        <end position="156"/>
    </location>
</feature>
<gene>
    <name evidence="2" type="ORF">SSX86_016229</name>
</gene>
<dbReference type="EMBL" id="JBCNJP010000017">
    <property type="protein sequence ID" value="KAK9064847.1"/>
    <property type="molecule type" value="Genomic_DNA"/>
</dbReference>
<sequence length="408" mass="45943">MQARRRCLLQIEAQRSAKWIFQLKNGERFGNDSIKFTVNNVFQAAAPTPLALTAAGTSGESKLCITEGDKKPVRRQLFVEGETDVEGKQQISANAEQENAGKMKALLEEAALGKQPAVVPVEQTMSPKRKAPVKQGLVYRYLLSLLLVLFRLHAMAEGQRISQLRHNSDGGPLDIRVLMVWRPKNNNPAMRYLLVDEFVSSAYTKHGSFSVSLSPVSFASNILDMCARQGDAIEAIFNINEKIYLEPRLAIMGCYTLTNYTCTSAPDFYRIAPHTAALYIDRNLNARRLIDNFSIPWKYFNFLPFNRLREQSMNHEKLTDYIGKVTHLEEKQISDRSPVLMMTLQEPGPRAVVMKLSESIYTEINLENITTMDREVIVAATALKVVPAPGKPSLHPDLKLLKLYVSKK</sequence>
<keyword evidence="3" id="KW-1185">Reference proteome</keyword>
<protein>
    <submittedName>
        <fullName evidence="2">Uncharacterized protein</fullName>
    </submittedName>
</protein>
<keyword evidence="1" id="KW-0472">Membrane</keyword>
<proteinExistence type="predicted"/>
<name>A0AAP0D2W6_9ASTR</name>
<keyword evidence="1" id="KW-1133">Transmembrane helix</keyword>
<accession>A0AAP0D2W6</accession>
<dbReference type="Proteomes" id="UP001408789">
    <property type="component" value="Unassembled WGS sequence"/>
</dbReference>
<organism evidence="2 3">
    <name type="scientific">Deinandra increscens subsp. villosa</name>
    <dbReference type="NCBI Taxonomy" id="3103831"/>
    <lineage>
        <taxon>Eukaryota</taxon>
        <taxon>Viridiplantae</taxon>
        <taxon>Streptophyta</taxon>
        <taxon>Embryophyta</taxon>
        <taxon>Tracheophyta</taxon>
        <taxon>Spermatophyta</taxon>
        <taxon>Magnoliopsida</taxon>
        <taxon>eudicotyledons</taxon>
        <taxon>Gunneridae</taxon>
        <taxon>Pentapetalae</taxon>
        <taxon>asterids</taxon>
        <taxon>campanulids</taxon>
        <taxon>Asterales</taxon>
        <taxon>Asteraceae</taxon>
        <taxon>Asteroideae</taxon>
        <taxon>Heliantheae alliance</taxon>
        <taxon>Madieae</taxon>
        <taxon>Madiinae</taxon>
        <taxon>Deinandra</taxon>
    </lineage>
</organism>
<evidence type="ECO:0000313" key="2">
    <source>
        <dbReference type="EMBL" id="KAK9064847.1"/>
    </source>
</evidence>
<dbReference type="PANTHER" id="PTHR48463:SF1">
    <property type="entry name" value="DUF223 DOMAIN-CONTAINING PROTEIN"/>
    <property type="match status" value="1"/>
</dbReference>
<comment type="caution">
    <text evidence="2">The sequence shown here is derived from an EMBL/GenBank/DDBJ whole genome shotgun (WGS) entry which is preliminary data.</text>
</comment>
<evidence type="ECO:0000256" key="1">
    <source>
        <dbReference type="SAM" id="Phobius"/>
    </source>
</evidence>
<reference evidence="2 3" key="1">
    <citation type="submission" date="2024-04" db="EMBL/GenBank/DDBJ databases">
        <title>The reference genome of an endangered Asteraceae, Deinandra increscens subsp. villosa, native to the Central Coast of California.</title>
        <authorList>
            <person name="Guilliams M."/>
            <person name="Hasenstab-Lehman K."/>
            <person name="Meyer R."/>
            <person name="Mcevoy S."/>
        </authorList>
    </citation>
    <scope>NUCLEOTIDE SEQUENCE [LARGE SCALE GENOMIC DNA]</scope>
    <source>
        <tissue evidence="2">Leaf</tissue>
    </source>
</reference>
<dbReference type="AlphaFoldDB" id="A0AAP0D2W6"/>